<reference evidence="2" key="1">
    <citation type="submission" date="2018-05" db="EMBL/GenBank/DDBJ databases">
        <authorList>
            <person name="Lanie J.A."/>
            <person name="Ng W.-L."/>
            <person name="Kazmierczak K.M."/>
            <person name="Andrzejewski T.M."/>
            <person name="Davidsen T.M."/>
            <person name="Wayne K.J."/>
            <person name="Tettelin H."/>
            <person name="Glass J.I."/>
            <person name="Rusch D."/>
            <person name="Podicherti R."/>
            <person name="Tsui H.-C.T."/>
            <person name="Winkler M.E."/>
        </authorList>
    </citation>
    <scope>NUCLEOTIDE SEQUENCE</scope>
</reference>
<dbReference type="Gene3D" id="3.40.50.10540">
    <property type="entry name" value="Crotonobetainyl-coa:carnitine coa-transferase, domain 1"/>
    <property type="match status" value="1"/>
</dbReference>
<dbReference type="InterPro" id="IPR050483">
    <property type="entry name" value="CoA-transferase_III_domain"/>
</dbReference>
<dbReference type="InterPro" id="IPR044855">
    <property type="entry name" value="CoA-Trfase_III_dom3_sf"/>
</dbReference>
<accession>A0A381PPY2</accession>
<gene>
    <name evidence="2" type="ORF">METZ01_LOCUS21382</name>
</gene>
<dbReference type="Gene3D" id="3.30.1540.10">
    <property type="entry name" value="formyl-coa transferase, domain 3"/>
    <property type="match status" value="1"/>
</dbReference>
<organism evidence="2">
    <name type="scientific">marine metagenome</name>
    <dbReference type="NCBI Taxonomy" id="408172"/>
    <lineage>
        <taxon>unclassified sequences</taxon>
        <taxon>metagenomes</taxon>
        <taxon>ecological metagenomes</taxon>
    </lineage>
</organism>
<proteinExistence type="predicted"/>
<dbReference type="GO" id="GO:0008410">
    <property type="term" value="F:CoA-transferase activity"/>
    <property type="evidence" value="ECO:0007669"/>
    <property type="project" value="TreeGrafter"/>
</dbReference>
<dbReference type="InterPro" id="IPR023606">
    <property type="entry name" value="CoA-Trfase_III_dom_1_sf"/>
</dbReference>
<keyword evidence="1" id="KW-0808">Transferase</keyword>
<dbReference type="SUPFAM" id="SSF89796">
    <property type="entry name" value="CoA-transferase family III (CaiB/BaiF)"/>
    <property type="match status" value="1"/>
</dbReference>
<name>A0A381PPY2_9ZZZZ</name>
<protein>
    <recommendedName>
        <fullName evidence="3">CoA transferase</fullName>
    </recommendedName>
</protein>
<dbReference type="EMBL" id="UINC01001039">
    <property type="protein sequence ID" value="SUZ68528.1"/>
    <property type="molecule type" value="Genomic_DNA"/>
</dbReference>
<dbReference type="InterPro" id="IPR003673">
    <property type="entry name" value="CoA-Trfase_fam_III"/>
</dbReference>
<dbReference type="AlphaFoldDB" id="A0A381PPY2"/>
<evidence type="ECO:0000256" key="1">
    <source>
        <dbReference type="ARBA" id="ARBA00022679"/>
    </source>
</evidence>
<sequence length="415" mass="45043">MTVQGRNEAPYCRQMLLHGVRVLDLTQYLSGPSATRMLAELGADVIKVEYGPRGDPSRTLPFVAGDSSSYYTQQNRGKRSVCIDLSSTQGCGLVRELAGKCDVIVENFGPGVLERRGLAWEHLKSDNESAIMASISAFGKTGPLSHLQGFDLMGQALSGMMHLTGDRDGPPQFTGSPIADCAAGFMLFGAIGHALFHRERTGEGQHVEVTLVDPLFAMHSIAVQGHSATSGEWSQERSGRQFSIVVPSGTYQGPEGWIVLQVLEPQWPRLCEAMGQEALATDSRFSSAEARIANADELLALVEKWMQTFESDASILNHLEANRIPAAPVLSPEQAMRHPHFVERGMVRTVNDPSFGDITVTGLPARFSSAPQSENEPAVPVLGEHNREVLREVLSLPEAEIAELANNGVLMTQEK</sequence>
<evidence type="ECO:0000313" key="2">
    <source>
        <dbReference type="EMBL" id="SUZ68528.1"/>
    </source>
</evidence>
<dbReference type="PANTHER" id="PTHR48207:SF3">
    <property type="entry name" value="SUCCINATE--HYDROXYMETHYLGLUTARATE COA-TRANSFERASE"/>
    <property type="match status" value="1"/>
</dbReference>
<dbReference type="Pfam" id="PF02515">
    <property type="entry name" value="CoA_transf_3"/>
    <property type="match status" value="1"/>
</dbReference>
<evidence type="ECO:0008006" key="3">
    <source>
        <dbReference type="Google" id="ProtNLM"/>
    </source>
</evidence>
<dbReference type="PANTHER" id="PTHR48207">
    <property type="entry name" value="SUCCINATE--HYDROXYMETHYLGLUTARATE COA-TRANSFERASE"/>
    <property type="match status" value="1"/>
</dbReference>